<reference evidence="2" key="1">
    <citation type="journal article" date="2021" name="Nat. Microbiol.">
        <title>Cocultivation of an ultrasmall environmental parasitic bacterium with lytic ability against bacteria associated with wastewater foams.</title>
        <authorList>
            <person name="Batinovic S."/>
            <person name="Rose J.J.A."/>
            <person name="Ratcliffe J."/>
            <person name="Seviour R.J."/>
            <person name="Petrovski S."/>
        </authorList>
    </citation>
    <scope>NUCLEOTIDE SEQUENCE</scope>
    <source>
        <strain evidence="2">CON44</strain>
    </source>
</reference>
<name>A0A857L1H9_9ACTN</name>
<dbReference type="EMBL" id="CP045810">
    <property type="protein sequence ID" value="QHN40863.1"/>
    <property type="molecule type" value="Genomic_DNA"/>
</dbReference>
<protein>
    <submittedName>
        <fullName evidence="2">NAD-dependent epimerase/dehydratase family protein</fullName>
    </submittedName>
</protein>
<dbReference type="InterPro" id="IPR001509">
    <property type="entry name" value="Epimerase_deHydtase"/>
</dbReference>
<dbReference type="AlphaFoldDB" id="A0A857L1H9"/>
<dbReference type="InterPro" id="IPR051783">
    <property type="entry name" value="NAD(P)-dependent_oxidoreduct"/>
</dbReference>
<dbReference type="GO" id="GO:0004029">
    <property type="term" value="F:aldehyde dehydrogenase (NAD+) activity"/>
    <property type="evidence" value="ECO:0007669"/>
    <property type="project" value="TreeGrafter"/>
</dbReference>
<dbReference type="Gene3D" id="3.40.50.720">
    <property type="entry name" value="NAD(P)-binding Rossmann-like Domain"/>
    <property type="match status" value="1"/>
</dbReference>
<organism evidence="2">
    <name type="scientific">Gordonia amarae</name>
    <dbReference type="NCBI Taxonomy" id="36821"/>
    <lineage>
        <taxon>Bacteria</taxon>
        <taxon>Bacillati</taxon>
        <taxon>Actinomycetota</taxon>
        <taxon>Actinomycetes</taxon>
        <taxon>Mycobacteriales</taxon>
        <taxon>Gordoniaceae</taxon>
        <taxon>Gordonia</taxon>
    </lineage>
</organism>
<dbReference type="InterPro" id="IPR036291">
    <property type="entry name" value="NAD(P)-bd_dom_sf"/>
</dbReference>
<proteinExistence type="predicted"/>
<dbReference type="PANTHER" id="PTHR48079">
    <property type="entry name" value="PROTEIN YEEZ"/>
    <property type="match status" value="1"/>
</dbReference>
<dbReference type="SUPFAM" id="SSF51735">
    <property type="entry name" value="NAD(P)-binding Rossmann-fold domains"/>
    <property type="match status" value="1"/>
</dbReference>
<sequence length="337" mass="37053">MKLVIGANGFLGSHVVRRLVADGEQVRVLTRKTSDTRSIDEIPAADGQIERVTGDLFDRPSLDAALRGIDDVFHCAVDTRAWLIDPAPLFRANVDGLRNVLDAAADAELRSFVFASTMGTIGRHDRVVDETDEFNWGEVATDYIKSRVAAENLALGYAREGRVPVRAMCVSNTYGPYDWKPTNHGIFVKGPALGKFPFRTRGMATESVAIDDAALAMILATSRGRDGERYIVSERFLDMRDLIETAATAAGHEPPRLILPRPAMYALGAGGSALAKVTGKPQLLNIDTVRLMHYMSPMSHAKAETELDWHPRPVLDAVAEAARFWVERRATRRATRA</sequence>
<dbReference type="RefSeq" id="WP_005188416.1">
    <property type="nucleotide sequence ID" value="NZ_CP045804.1"/>
</dbReference>
<gene>
    <name evidence="2" type="ORF">GII30_18390</name>
</gene>
<dbReference type="Pfam" id="PF01370">
    <property type="entry name" value="Epimerase"/>
    <property type="match status" value="1"/>
</dbReference>
<dbReference type="PANTHER" id="PTHR48079:SF6">
    <property type="entry name" value="NAD(P)-BINDING DOMAIN-CONTAINING PROTEIN-RELATED"/>
    <property type="match status" value="1"/>
</dbReference>
<evidence type="ECO:0000259" key="1">
    <source>
        <dbReference type="Pfam" id="PF01370"/>
    </source>
</evidence>
<accession>A0A857L1H9</accession>
<dbReference type="GO" id="GO:0005737">
    <property type="term" value="C:cytoplasm"/>
    <property type="evidence" value="ECO:0007669"/>
    <property type="project" value="TreeGrafter"/>
</dbReference>
<feature type="domain" description="NAD-dependent epimerase/dehydratase" evidence="1">
    <location>
        <begin position="3"/>
        <end position="228"/>
    </location>
</feature>
<evidence type="ECO:0000313" key="2">
    <source>
        <dbReference type="EMBL" id="QHN40863.1"/>
    </source>
</evidence>